<organism evidence="2 3">
    <name type="scientific">Halocaridina rubra</name>
    <name type="common">Hawaiian red shrimp</name>
    <dbReference type="NCBI Taxonomy" id="373956"/>
    <lineage>
        <taxon>Eukaryota</taxon>
        <taxon>Metazoa</taxon>
        <taxon>Ecdysozoa</taxon>
        <taxon>Arthropoda</taxon>
        <taxon>Crustacea</taxon>
        <taxon>Multicrustacea</taxon>
        <taxon>Malacostraca</taxon>
        <taxon>Eumalacostraca</taxon>
        <taxon>Eucarida</taxon>
        <taxon>Decapoda</taxon>
        <taxon>Pleocyemata</taxon>
        <taxon>Caridea</taxon>
        <taxon>Atyoidea</taxon>
        <taxon>Atyidae</taxon>
        <taxon>Halocaridina</taxon>
    </lineage>
</organism>
<gene>
    <name evidence="2" type="ORF">SK128_026510</name>
</gene>
<sequence>MVEEDMEEGYKERQRTFKWSRRIWKRDIRRGRGRSNGRGGYGRGDKPREAAGVNEMEEEEEEEKKYMWREGKAEEAKNKGSTKGLEETKFEKLKEAKEKERNSEALEEEEGKNVKELKKIE</sequence>
<feature type="compositionally biased region" description="Basic and acidic residues" evidence="1">
    <location>
        <begin position="111"/>
        <end position="121"/>
    </location>
</feature>
<name>A0AAN8WGS5_HALRR</name>
<dbReference type="Proteomes" id="UP001381693">
    <property type="component" value="Unassembled WGS sequence"/>
</dbReference>
<protein>
    <submittedName>
        <fullName evidence="2">Uncharacterized protein</fullName>
    </submittedName>
</protein>
<evidence type="ECO:0000313" key="2">
    <source>
        <dbReference type="EMBL" id="KAK7001065.1"/>
    </source>
</evidence>
<evidence type="ECO:0000313" key="3">
    <source>
        <dbReference type="Proteomes" id="UP001381693"/>
    </source>
</evidence>
<proteinExistence type="predicted"/>
<dbReference type="EMBL" id="JAXCGZ010023992">
    <property type="protein sequence ID" value="KAK7001065.1"/>
    <property type="molecule type" value="Genomic_DNA"/>
</dbReference>
<feature type="compositionally biased region" description="Basic and acidic residues" evidence="1">
    <location>
        <begin position="63"/>
        <end position="104"/>
    </location>
</feature>
<accession>A0AAN8WGS5</accession>
<evidence type="ECO:0000256" key="1">
    <source>
        <dbReference type="SAM" id="MobiDB-lite"/>
    </source>
</evidence>
<reference evidence="2 3" key="1">
    <citation type="submission" date="2023-11" db="EMBL/GenBank/DDBJ databases">
        <title>Halocaridina rubra genome assembly.</title>
        <authorList>
            <person name="Smith C."/>
        </authorList>
    </citation>
    <scope>NUCLEOTIDE SEQUENCE [LARGE SCALE GENOMIC DNA]</scope>
    <source>
        <strain evidence="2">EP-1</strain>
        <tissue evidence="2">Whole</tissue>
    </source>
</reference>
<keyword evidence="3" id="KW-1185">Reference proteome</keyword>
<dbReference type="AlphaFoldDB" id="A0AAN8WGS5"/>
<comment type="caution">
    <text evidence="2">The sequence shown here is derived from an EMBL/GenBank/DDBJ whole genome shotgun (WGS) entry which is preliminary data.</text>
</comment>
<feature type="region of interest" description="Disordered" evidence="1">
    <location>
        <begin position="30"/>
        <end position="121"/>
    </location>
</feature>